<dbReference type="AlphaFoldDB" id="A0A2S4VIB3"/>
<evidence type="ECO:0000313" key="1">
    <source>
        <dbReference type="EMBL" id="POW09291.1"/>
    </source>
</evidence>
<proteinExistence type="predicted"/>
<protein>
    <submittedName>
        <fullName evidence="1">Uncharacterized protein</fullName>
    </submittedName>
</protein>
<organism evidence="1 2">
    <name type="scientific">Puccinia striiformis</name>
    <dbReference type="NCBI Taxonomy" id="27350"/>
    <lineage>
        <taxon>Eukaryota</taxon>
        <taxon>Fungi</taxon>
        <taxon>Dikarya</taxon>
        <taxon>Basidiomycota</taxon>
        <taxon>Pucciniomycotina</taxon>
        <taxon>Pucciniomycetes</taxon>
        <taxon>Pucciniales</taxon>
        <taxon>Pucciniaceae</taxon>
        <taxon>Puccinia</taxon>
    </lineage>
</organism>
<dbReference type="VEuPathDB" id="FungiDB:PSHT_09196"/>
<dbReference type="VEuPathDB" id="FungiDB:PSTT_02010"/>
<gene>
    <name evidence="1" type="ORF">PSHT_09196</name>
</gene>
<feature type="non-terminal residue" evidence="1">
    <location>
        <position position="1"/>
    </location>
</feature>
<dbReference type="EMBL" id="PKSM01000129">
    <property type="protein sequence ID" value="POW09291.1"/>
    <property type="molecule type" value="Genomic_DNA"/>
</dbReference>
<evidence type="ECO:0000313" key="2">
    <source>
        <dbReference type="Proteomes" id="UP000238274"/>
    </source>
</evidence>
<dbReference type="Proteomes" id="UP000238274">
    <property type="component" value="Unassembled WGS sequence"/>
</dbReference>
<reference evidence="2" key="3">
    <citation type="journal article" date="2018" name="Mol. Plant Microbe Interact.">
        <title>Genome sequence resources for the wheat stripe rust pathogen (Puccinia striiformis f. sp. tritici) and the barley stripe rust pathogen (Puccinia striiformis f. sp. hordei).</title>
        <authorList>
            <person name="Xia C."/>
            <person name="Wang M."/>
            <person name="Yin C."/>
            <person name="Cornejo O.E."/>
            <person name="Hulbert S.H."/>
            <person name="Chen X."/>
        </authorList>
    </citation>
    <scope>NUCLEOTIDE SEQUENCE [LARGE SCALE GENOMIC DNA]</scope>
    <source>
        <strain evidence="2">93TX-2</strain>
    </source>
</reference>
<accession>A0A2S4VIB3</accession>
<sequence length="145" mass="15716">SAEAGREAQQSAILHFPVSTPVHTHQLQSSVSFFTSQLLQSPTHTNSITINQPQSTTIQRSLCAVSSATIEQVFSAAVQVCASGQLGPCTQTIKQCITSHMWLRSSVQLEGPSTNYQVIIDAANKNPNSSNYQTKKLRKSSAIRD</sequence>
<reference evidence="2" key="2">
    <citation type="journal article" date="2018" name="BMC Genomics">
        <title>Genomic insights into host adaptation between the wheat stripe rust pathogen (Puccinia striiformis f. sp. tritici) and the barley stripe rust pathogen (Puccinia striiformis f. sp. hordei).</title>
        <authorList>
            <person name="Xia C."/>
            <person name="Wang M."/>
            <person name="Yin C."/>
            <person name="Cornejo O.E."/>
            <person name="Hulbert S.H."/>
            <person name="Chen X."/>
        </authorList>
    </citation>
    <scope>NUCLEOTIDE SEQUENCE [LARGE SCALE GENOMIC DNA]</scope>
    <source>
        <strain evidence="2">93TX-2</strain>
    </source>
</reference>
<comment type="caution">
    <text evidence="1">The sequence shown here is derived from an EMBL/GenBank/DDBJ whole genome shotgun (WGS) entry which is preliminary data.</text>
</comment>
<keyword evidence="2" id="KW-1185">Reference proteome</keyword>
<reference evidence="1 2" key="1">
    <citation type="submission" date="2017-12" db="EMBL/GenBank/DDBJ databases">
        <title>Gene loss provides genomic basis for host adaptation in cereal stripe rust fungi.</title>
        <authorList>
            <person name="Xia C."/>
        </authorList>
    </citation>
    <scope>NUCLEOTIDE SEQUENCE [LARGE SCALE GENOMIC DNA]</scope>
    <source>
        <strain evidence="1 2">93TX-2</strain>
    </source>
</reference>
<name>A0A2S4VIB3_9BASI</name>